<dbReference type="Gene3D" id="2.30.280.10">
    <property type="entry name" value="SRA-YDG"/>
    <property type="match status" value="1"/>
</dbReference>
<dbReference type="EMBL" id="JBBPDW010000016">
    <property type="protein sequence ID" value="KAK7545844.1"/>
    <property type="molecule type" value="Genomic_DNA"/>
</dbReference>
<feature type="compositionally biased region" description="Basic and acidic residues" evidence="1">
    <location>
        <begin position="284"/>
        <end position="303"/>
    </location>
</feature>
<accession>A0ABR1MDP3</accession>
<protein>
    <recommendedName>
        <fullName evidence="4">YDG domain-containing protein</fullName>
    </recommendedName>
</protein>
<keyword evidence="3" id="KW-1185">Reference proteome</keyword>
<organism evidence="2 3">
    <name type="scientific">Phyllosticta citricarpa</name>
    <dbReference type="NCBI Taxonomy" id="55181"/>
    <lineage>
        <taxon>Eukaryota</taxon>
        <taxon>Fungi</taxon>
        <taxon>Dikarya</taxon>
        <taxon>Ascomycota</taxon>
        <taxon>Pezizomycotina</taxon>
        <taxon>Dothideomycetes</taxon>
        <taxon>Dothideomycetes incertae sedis</taxon>
        <taxon>Botryosphaeriales</taxon>
        <taxon>Phyllostictaceae</taxon>
        <taxon>Phyllosticta</taxon>
    </lineage>
</organism>
<gene>
    <name evidence="2" type="ORF">IWX46DRAFT_640794</name>
</gene>
<reference evidence="2 3" key="1">
    <citation type="submission" date="2024-04" db="EMBL/GenBank/DDBJ databases">
        <title>Phyllosticta paracitricarpa is synonymous to the EU quarantine fungus P. citricarpa based on phylogenomic analyses.</title>
        <authorList>
            <consortium name="Lawrence Berkeley National Laboratory"/>
            <person name="Van Ingen-Buijs V.A."/>
            <person name="Van Westerhoven A.C."/>
            <person name="Haridas S."/>
            <person name="Skiadas P."/>
            <person name="Martin F."/>
            <person name="Groenewald J.Z."/>
            <person name="Crous P.W."/>
            <person name="Seidl M.F."/>
        </authorList>
    </citation>
    <scope>NUCLEOTIDE SEQUENCE [LARGE SCALE GENOMIC DNA]</scope>
    <source>
        <strain evidence="2 3">CBS 122670</strain>
    </source>
</reference>
<evidence type="ECO:0000313" key="2">
    <source>
        <dbReference type="EMBL" id="KAK7545844.1"/>
    </source>
</evidence>
<dbReference type="InterPro" id="IPR015947">
    <property type="entry name" value="PUA-like_sf"/>
</dbReference>
<proteinExistence type="predicted"/>
<comment type="caution">
    <text evidence="2">The sequence shown here is derived from an EMBL/GenBank/DDBJ whole genome shotgun (WGS) entry which is preliminary data.</text>
</comment>
<evidence type="ECO:0000256" key="1">
    <source>
        <dbReference type="SAM" id="MobiDB-lite"/>
    </source>
</evidence>
<evidence type="ECO:0000313" key="3">
    <source>
        <dbReference type="Proteomes" id="UP001365128"/>
    </source>
</evidence>
<feature type="compositionally biased region" description="Polar residues" evidence="1">
    <location>
        <begin position="325"/>
        <end position="334"/>
    </location>
</feature>
<dbReference type="InterPro" id="IPR036987">
    <property type="entry name" value="SRA-YDG_sf"/>
</dbReference>
<feature type="compositionally biased region" description="Polar residues" evidence="1">
    <location>
        <begin position="404"/>
        <end position="424"/>
    </location>
</feature>
<feature type="region of interest" description="Disordered" evidence="1">
    <location>
        <begin position="322"/>
        <end position="543"/>
    </location>
</feature>
<evidence type="ECO:0008006" key="4">
    <source>
        <dbReference type="Google" id="ProtNLM"/>
    </source>
</evidence>
<sequence>MAPDLSKEALRERASWIRDVLDPQIARDGPEVMSPDDVLTLHELFQALLDVEQLSLPVLRYSRIHMAVMDVCGKATRWPKKLAEGCDHVVDVWTERFGRLTDVRPRLCKSEGRLDGICTGLEMTRDALFRYWADVDPDIMDKRRGMKHGSLDFKSGDWWINGMFAFHAGIIDLRSTGGGICADKHGAYAIVMTGSDEVYSETPEKFKYRCKPGDPGRFRITSVVDSKSRSQVRVLRSHTLTSLWSPSCGIRYDGIHKVTGWTVKPVDPASNEGHGIAWEITLERDEERDGQESFEETLKHPNAEETDDYMEYKRMRRGVRDQMHTELSQAVTPTQPVPDRPIFEIAQSPPMSPMAELPTTLVLPSPQEPTPKPSSGSPRRKSIAPPPSPGPTSGTGFRTEREPSTASPRTLTASSAFRKSLSNHNPRKKSEMASSRLRADSGAGRGSPNHLGSRVDRRSSKNSTKGPRNFARSISRLFDGPVDEIPESPFGSTVEKPSYFPLTKSQPEEDGEGNKTPFLRQPEWGDPEPETPGPVEKSRSRKRRDRAVYEALEKADFPEPSLLLAALNEVWEDCEEPEYPDMVLEDMDSKRRLDSDNYLLRIPPGGIDLYKFFTQQAGEDEFFGRHFSTNSEGSGRVNSESEHSHEIGGVLRDMSFEKRRRVSIASCMSDRSTRSSAGLDMARITDEAHFNKVAMRPGIVRFGTMTMMKRQSVMENVDEGSEASF</sequence>
<feature type="region of interest" description="Disordered" evidence="1">
    <location>
        <begin position="284"/>
        <end position="305"/>
    </location>
</feature>
<name>A0ABR1MDP3_9PEZI</name>
<dbReference type="Proteomes" id="UP001365128">
    <property type="component" value="Unassembled WGS sequence"/>
</dbReference>
<dbReference type="SUPFAM" id="SSF88697">
    <property type="entry name" value="PUA domain-like"/>
    <property type="match status" value="1"/>
</dbReference>